<dbReference type="InterPro" id="IPR050415">
    <property type="entry name" value="MRET"/>
</dbReference>
<dbReference type="STRING" id="1802205.A3C58_03570"/>
<keyword evidence="1" id="KW-0285">Flavoprotein</keyword>
<dbReference type="AlphaFoldDB" id="A0A1G2HYX0"/>
<feature type="domain" description="FAD-binding FR-type" evidence="2">
    <location>
        <begin position="4"/>
        <end position="104"/>
    </location>
</feature>
<sequence>MGKIGEYNSKVLQIEEINSNTRSFILEFPKDFSFIPGQYISISIPYNGKVIRRSYSLCSLKIKNDTLGLCIKKVENGIGTSYLFNIKEGDYISFIGPIGAFKLANKSLQKEIVFVSTGTGIAPFTCMIPYALEHNHNEITLFAGYGAENGILYGDLFYDLLQKFNNFRYKPIISRPNDVKYAGDKGHVQDLINKYLSKSFEGDIYVCGQSGMVKDVCSFLENKGINKDRIYFEKY</sequence>
<dbReference type="InterPro" id="IPR001709">
    <property type="entry name" value="Flavoprot_Pyr_Nucl_cyt_Rdtase"/>
</dbReference>
<dbReference type="InterPro" id="IPR017927">
    <property type="entry name" value="FAD-bd_FR_type"/>
</dbReference>
<keyword evidence="1" id="KW-0274">FAD</keyword>
<dbReference type="Pfam" id="PF00970">
    <property type="entry name" value="FAD_binding_6"/>
    <property type="match status" value="1"/>
</dbReference>
<dbReference type="InterPro" id="IPR039261">
    <property type="entry name" value="FNR_nucleotide-bd"/>
</dbReference>
<dbReference type="InterPro" id="IPR008333">
    <property type="entry name" value="Cbr1-like_FAD-bd_dom"/>
</dbReference>
<evidence type="ECO:0000313" key="3">
    <source>
        <dbReference type="EMBL" id="OGZ67752.1"/>
    </source>
</evidence>
<comment type="cofactor">
    <cofactor evidence="1">
        <name>FAD</name>
        <dbReference type="ChEBI" id="CHEBI:57692"/>
    </cofactor>
    <text evidence="1">Binds 1 FAD per subunit.</text>
</comment>
<dbReference type="PANTHER" id="PTHR47354">
    <property type="entry name" value="NADH OXIDOREDUCTASE HCR"/>
    <property type="match status" value="1"/>
</dbReference>
<protein>
    <recommendedName>
        <fullName evidence="2">FAD-binding FR-type domain-containing protein</fullName>
    </recommendedName>
</protein>
<dbReference type="PROSITE" id="PS51384">
    <property type="entry name" value="FAD_FR"/>
    <property type="match status" value="1"/>
</dbReference>
<dbReference type="InterPro" id="IPR001433">
    <property type="entry name" value="OxRdtase_FAD/NAD-bd"/>
</dbReference>
<dbReference type="GO" id="GO:0051537">
    <property type="term" value="F:2 iron, 2 sulfur cluster binding"/>
    <property type="evidence" value="ECO:0007669"/>
    <property type="project" value="InterPro"/>
</dbReference>
<dbReference type="PRINTS" id="PR00371">
    <property type="entry name" value="FPNCR"/>
</dbReference>
<organism evidence="3 4">
    <name type="scientific">Candidatus Staskawiczbacteria bacterium RIFCSPHIGHO2_02_FULL_34_10</name>
    <dbReference type="NCBI Taxonomy" id="1802205"/>
    <lineage>
        <taxon>Bacteria</taxon>
        <taxon>Candidatus Staskawicziibacteriota</taxon>
    </lineage>
</organism>
<dbReference type="PANTHER" id="PTHR47354:SF5">
    <property type="entry name" value="PROTEIN RFBI"/>
    <property type="match status" value="1"/>
</dbReference>
<dbReference type="EMBL" id="MHOR01000003">
    <property type="protein sequence ID" value="OGZ67752.1"/>
    <property type="molecule type" value="Genomic_DNA"/>
</dbReference>
<evidence type="ECO:0000259" key="2">
    <source>
        <dbReference type="PROSITE" id="PS51384"/>
    </source>
</evidence>
<evidence type="ECO:0000313" key="4">
    <source>
        <dbReference type="Proteomes" id="UP000178380"/>
    </source>
</evidence>
<proteinExistence type="predicted"/>
<reference evidence="3 4" key="1">
    <citation type="journal article" date="2016" name="Nat. Commun.">
        <title>Thousands of microbial genomes shed light on interconnected biogeochemical processes in an aquifer system.</title>
        <authorList>
            <person name="Anantharaman K."/>
            <person name="Brown C.T."/>
            <person name="Hug L.A."/>
            <person name="Sharon I."/>
            <person name="Castelle C.J."/>
            <person name="Probst A.J."/>
            <person name="Thomas B.C."/>
            <person name="Singh A."/>
            <person name="Wilkins M.J."/>
            <person name="Karaoz U."/>
            <person name="Brodie E.L."/>
            <person name="Williams K.H."/>
            <person name="Hubbard S.S."/>
            <person name="Banfield J.F."/>
        </authorList>
    </citation>
    <scope>NUCLEOTIDE SEQUENCE [LARGE SCALE GENOMIC DNA]</scope>
</reference>
<dbReference type="Proteomes" id="UP000178380">
    <property type="component" value="Unassembled WGS sequence"/>
</dbReference>
<dbReference type="GO" id="GO:0050660">
    <property type="term" value="F:flavin adenine dinucleotide binding"/>
    <property type="evidence" value="ECO:0007669"/>
    <property type="project" value="InterPro"/>
</dbReference>
<name>A0A1G2HYX0_9BACT</name>
<dbReference type="InterPro" id="IPR017938">
    <property type="entry name" value="Riboflavin_synthase-like_b-brl"/>
</dbReference>
<dbReference type="PRINTS" id="PR00410">
    <property type="entry name" value="PHEHYDRXLASE"/>
</dbReference>
<accession>A0A1G2HYX0</accession>
<dbReference type="InterPro" id="IPR012165">
    <property type="entry name" value="Cyt_c3_hydrogenase_gsu"/>
</dbReference>
<evidence type="ECO:0000256" key="1">
    <source>
        <dbReference type="PIRSR" id="PIRSR006816-1"/>
    </source>
</evidence>
<dbReference type="PIRSF" id="PIRSF006816">
    <property type="entry name" value="Cyc3_hyd_g"/>
    <property type="match status" value="1"/>
</dbReference>
<feature type="binding site" evidence="1">
    <location>
        <begin position="79"/>
        <end position="80"/>
    </location>
    <ligand>
        <name>FAD</name>
        <dbReference type="ChEBI" id="CHEBI:57692"/>
    </ligand>
</feature>
<dbReference type="Pfam" id="PF00175">
    <property type="entry name" value="NAD_binding_1"/>
    <property type="match status" value="1"/>
</dbReference>
<comment type="caution">
    <text evidence="3">The sequence shown here is derived from an EMBL/GenBank/DDBJ whole genome shotgun (WGS) entry which is preliminary data.</text>
</comment>
<dbReference type="SUPFAM" id="SSF63380">
    <property type="entry name" value="Riboflavin synthase domain-like"/>
    <property type="match status" value="1"/>
</dbReference>
<gene>
    <name evidence="3" type="ORF">A3C58_03570</name>
</gene>
<dbReference type="CDD" id="cd00322">
    <property type="entry name" value="FNR_like"/>
    <property type="match status" value="1"/>
</dbReference>
<dbReference type="Gene3D" id="3.40.50.80">
    <property type="entry name" value="Nucleotide-binding domain of ferredoxin-NADP reductase (FNR) module"/>
    <property type="match status" value="1"/>
</dbReference>
<dbReference type="GO" id="GO:0006221">
    <property type="term" value="P:pyrimidine nucleotide biosynthetic process"/>
    <property type="evidence" value="ECO:0007669"/>
    <property type="project" value="InterPro"/>
</dbReference>
<dbReference type="SUPFAM" id="SSF52343">
    <property type="entry name" value="Ferredoxin reductase-like, C-terminal NADP-linked domain"/>
    <property type="match status" value="1"/>
</dbReference>
<dbReference type="Gene3D" id="2.40.30.10">
    <property type="entry name" value="Translation factors"/>
    <property type="match status" value="1"/>
</dbReference>
<dbReference type="GO" id="GO:0016491">
    <property type="term" value="F:oxidoreductase activity"/>
    <property type="evidence" value="ECO:0007669"/>
    <property type="project" value="InterPro"/>
</dbReference>